<dbReference type="OrthoDB" id="2646043at2759"/>
<keyword evidence="1" id="KW-0371">Homeobox</keyword>
<reference evidence="4 5" key="1">
    <citation type="journal article" date="2016" name="Mol. Biol. Evol.">
        <title>Comparative Genomics of Early-Diverging Mushroom-Forming Fungi Provides Insights into the Origins of Lignocellulose Decay Capabilities.</title>
        <authorList>
            <person name="Nagy L.G."/>
            <person name="Riley R."/>
            <person name="Tritt A."/>
            <person name="Adam C."/>
            <person name="Daum C."/>
            <person name="Floudas D."/>
            <person name="Sun H."/>
            <person name="Yadav J.S."/>
            <person name="Pangilinan J."/>
            <person name="Larsson K.H."/>
            <person name="Matsuura K."/>
            <person name="Barry K."/>
            <person name="Labutti K."/>
            <person name="Kuo R."/>
            <person name="Ohm R.A."/>
            <person name="Bhattacharya S.S."/>
            <person name="Shirouzu T."/>
            <person name="Yoshinaga Y."/>
            <person name="Martin F.M."/>
            <person name="Grigoriev I.V."/>
            <person name="Hibbett D.S."/>
        </authorList>
    </citation>
    <scope>NUCLEOTIDE SEQUENCE [LARGE SCALE GENOMIC DNA]</scope>
    <source>
        <strain evidence="4 5">HHB14362 ss-1</strain>
    </source>
</reference>
<accession>A0A165RDK2</accession>
<dbReference type="Proteomes" id="UP000076761">
    <property type="component" value="Unassembled WGS sequence"/>
</dbReference>
<feature type="region of interest" description="Disordered" evidence="2">
    <location>
        <begin position="213"/>
        <end position="240"/>
    </location>
</feature>
<feature type="region of interest" description="Disordered" evidence="2">
    <location>
        <begin position="112"/>
        <end position="134"/>
    </location>
</feature>
<evidence type="ECO:0000256" key="1">
    <source>
        <dbReference type="PROSITE-ProRule" id="PRU00108"/>
    </source>
</evidence>
<name>A0A165RDK2_9AGAM</name>
<dbReference type="InParanoid" id="A0A165RDK2"/>
<gene>
    <name evidence="4" type="ORF">NEOLEDRAFT_526725</name>
</gene>
<dbReference type="PROSITE" id="PS50071">
    <property type="entry name" value="HOMEOBOX_2"/>
    <property type="match status" value="1"/>
</dbReference>
<evidence type="ECO:0000313" key="4">
    <source>
        <dbReference type="EMBL" id="KZT23664.1"/>
    </source>
</evidence>
<evidence type="ECO:0000256" key="2">
    <source>
        <dbReference type="SAM" id="MobiDB-lite"/>
    </source>
</evidence>
<sequence>MTDSQPVDAPISPLTPTDGRSVSMMMMDLENGSAVEQHGSSAKKAHRRLPKTAAKVLHDYWAKHHDYPSPQAKNELLRKIHAMGEDWYTRDNLSRWFYGKKALSKRVQDNVNASTSAPPISQVSPSGASVSGIGSGNTGGNIHYTPEIIVRLEALLSTDPRPTPEHIKQWSIALGIDPEAIDVYIQIKHISFAPLHDPQVDRKPTLDELHASESQAAHLPTPSHSISPEPVHRRTIPITPGRQVDPHAFLLAAEKALPREQLRDIVDALVEAGVVARENVAHLGRSAYVQHPSSGPEIVDADMQPVDVIPLGHTRSYQHAVTAEDMQPQRPPSHLLYEILRGFFRSDAPPLLPEAVPRSTTGFLQAFAAYDTELDDLLQAMHSSEHSFAT</sequence>
<dbReference type="GO" id="GO:0003677">
    <property type="term" value="F:DNA binding"/>
    <property type="evidence" value="ECO:0007669"/>
    <property type="project" value="UniProtKB-UniRule"/>
</dbReference>
<dbReference type="GO" id="GO:0005634">
    <property type="term" value="C:nucleus"/>
    <property type="evidence" value="ECO:0007669"/>
    <property type="project" value="UniProtKB-SubCell"/>
</dbReference>
<comment type="subcellular location">
    <subcellularLocation>
        <location evidence="1">Nucleus</location>
    </subcellularLocation>
</comment>
<keyword evidence="1" id="KW-0539">Nucleus</keyword>
<feature type="domain" description="Homeobox" evidence="3">
    <location>
        <begin position="40"/>
        <end position="107"/>
    </location>
</feature>
<feature type="compositionally biased region" description="Polar residues" evidence="2">
    <location>
        <begin position="112"/>
        <end position="129"/>
    </location>
</feature>
<evidence type="ECO:0000259" key="3">
    <source>
        <dbReference type="PROSITE" id="PS50071"/>
    </source>
</evidence>
<dbReference type="Gene3D" id="1.10.10.60">
    <property type="entry name" value="Homeodomain-like"/>
    <property type="match status" value="1"/>
</dbReference>
<keyword evidence="5" id="KW-1185">Reference proteome</keyword>
<proteinExistence type="predicted"/>
<protein>
    <recommendedName>
        <fullName evidence="3">Homeobox domain-containing protein</fullName>
    </recommendedName>
</protein>
<feature type="DNA-binding region" description="Homeobox" evidence="1">
    <location>
        <begin position="42"/>
        <end position="108"/>
    </location>
</feature>
<keyword evidence="1" id="KW-0238">DNA-binding</keyword>
<evidence type="ECO:0000313" key="5">
    <source>
        <dbReference type="Proteomes" id="UP000076761"/>
    </source>
</evidence>
<feature type="region of interest" description="Disordered" evidence="2">
    <location>
        <begin position="1"/>
        <end position="20"/>
    </location>
</feature>
<dbReference type="InterPro" id="IPR001356">
    <property type="entry name" value="HD"/>
</dbReference>
<organism evidence="4 5">
    <name type="scientific">Neolentinus lepideus HHB14362 ss-1</name>
    <dbReference type="NCBI Taxonomy" id="1314782"/>
    <lineage>
        <taxon>Eukaryota</taxon>
        <taxon>Fungi</taxon>
        <taxon>Dikarya</taxon>
        <taxon>Basidiomycota</taxon>
        <taxon>Agaricomycotina</taxon>
        <taxon>Agaricomycetes</taxon>
        <taxon>Gloeophyllales</taxon>
        <taxon>Gloeophyllaceae</taxon>
        <taxon>Neolentinus</taxon>
    </lineage>
</organism>
<dbReference type="AlphaFoldDB" id="A0A165RDK2"/>
<dbReference type="EMBL" id="KV425583">
    <property type="protein sequence ID" value="KZT23664.1"/>
    <property type="molecule type" value="Genomic_DNA"/>
</dbReference>